<dbReference type="GO" id="GO:0043531">
    <property type="term" value="F:ADP binding"/>
    <property type="evidence" value="ECO:0007669"/>
    <property type="project" value="InterPro"/>
</dbReference>
<dbReference type="InterPro" id="IPR041118">
    <property type="entry name" value="Rx_N"/>
</dbReference>
<proteinExistence type="inferred from homology"/>
<dbReference type="PANTHER" id="PTHR19338">
    <property type="entry name" value="TRANSLOCASE OF INNER MITOCHONDRIAL MEMBRANE 13 HOMOLOG"/>
    <property type="match status" value="1"/>
</dbReference>
<evidence type="ECO:0000256" key="4">
    <source>
        <dbReference type="ARBA" id="ARBA00022741"/>
    </source>
</evidence>
<evidence type="ECO:0000256" key="3">
    <source>
        <dbReference type="ARBA" id="ARBA00022737"/>
    </source>
</evidence>
<dbReference type="AlphaFoldDB" id="A0A2G9H212"/>
<evidence type="ECO:0000313" key="9">
    <source>
        <dbReference type="EMBL" id="PIN11564.1"/>
    </source>
</evidence>
<dbReference type="Pfam" id="PF18052">
    <property type="entry name" value="Rx_N"/>
    <property type="match status" value="1"/>
</dbReference>
<evidence type="ECO:0008006" key="11">
    <source>
        <dbReference type="Google" id="ProtNLM"/>
    </source>
</evidence>
<keyword evidence="3" id="KW-0677">Repeat</keyword>
<protein>
    <recommendedName>
        <fullName evidence="11">NB-ARC domain-containing protein</fullName>
    </recommendedName>
</protein>
<keyword evidence="5" id="KW-0611">Plant defense</keyword>
<evidence type="ECO:0000256" key="2">
    <source>
        <dbReference type="ARBA" id="ARBA00022614"/>
    </source>
</evidence>
<dbReference type="Gene3D" id="1.20.5.4130">
    <property type="match status" value="1"/>
</dbReference>
<dbReference type="GO" id="GO:0006952">
    <property type="term" value="P:defense response"/>
    <property type="evidence" value="ECO:0007669"/>
    <property type="project" value="UniProtKB-KW"/>
</dbReference>
<comment type="similarity">
    <text evidence="1">Belongs to the disease resistance NB-LRR family.</text>
</comment>
<dbReference type="OrthoDB" id="909078at2759"/>
<evidence type="ECO:0000256" key="6">
    <source>
        <dbReference type="ARBA" id="ARBA00022840"/>
    </source>
</evidence>
<organism evidence="9 10">
    <name type="scientific">Handroanthus impetiginosus</name>
    <dbReference type="NCBI Taxonomy" id="429701"/>
    <lineage>
        <taxon>Eukaryota</taxon>
        <taxon>Viridiplantae</taxon>
        <taxon>Streptophyta</taxon>
        <taxon>Embryophyta</taxon>
        <taxon>Tracheophyta</taxon>
        <taxon>Spermatophyta</taxon>
        <taxon>Magnoliopsida</taxon>
        <taxon>eudicotyledons</taxon>
        <taxon>Gunneridae</taxon>
        <taxon>Pentapetalae</taxon>
        <taxon>asterids</taxon>
        <taxon>lamiids</taxon>
        <taxon>Lamiales</taxon>
        <taxon>Bignoniaceae</taxon>
        <taxon>Crescentiina</taxon>
        <taxon>Tabebuia alliance</taxon>
        <taxon>Handroanthus</taxon>
    </lineage>
</organism>
<evidence type="ECO:0000256" key="5">
    <source>
        <dbReference type="ARBA" id="ARBA00022821"/>
    </source>
</evidence>
<comment type="caution">
    <text evidence="9">The sequence shown here is derived from an EMBL/GenBank/DDBJ whole genome shotgun (WGS) entry which is preliminary data.</text>
</comment>
<reference evidence="10" key="1">
    <citation type="journal article" date="2018" name="Gigascience">
        <title>Genome assembly of the Pink Ipe (Handroanthus impetiginosus, Bignoniaceae), a highly valued, ecologically keystone Neotropical timber forest tree.</title>
        <authorList>
            <person name="Silva-Junior O.B."/>
            <person name="Grattapaglia D."/>
            <person name="Novaes E."/>
            <person name="Collevatti R.G."/>
        </authorList>
    </citation>
    <scope>NUCLEOTIDE SEQUENCE [LARGE SCALE GENOMIC DNA]</scope>
    <source>
        <strain evidence="10">cv. UFG-1</strain>
    </source>
</reference>
<dbReference type="STRING" id="429701.A0A2G9H212"/>
<evidence type="ECO:0000313" key="10">
    <source>
        <dbReference type="Proteomes" id="UP000231279"/>
    </source>
</evidence>
<feature type="domain" description="Disease resistance N-terminal" evidence="8">
    <location>
        <begin position="5"/>
        <end position="88"/>
    </location>
</feature>
<dbReference type="Proteomes" id="UP000231279">
    <property type="component" value="Unassembled WGS sequence"/>
</dbReference>
<keyword evidence="6" id="KW-0067">ATP-binding</keyword>
<dbReference type="InterPro" id="IPR002182">
    <property type="entry name" value="NB-ARC"/>
</dbReference>
<keyword evidence="10" id="KW-1185">Reference proteome</keyword>
<gene>
    <name evidence="9" type="ORF">CDL12_15847</name>
</gene>
<dbReference type="Pfam" id="PF00931">
    <property type="entry name" value="NB-ARC"/>
    <property type="match status" value="1"/>
</dbReference>
<keyword evidence="2" id="KW-0433">Leucine-rich repeat</keyword>
<accession>A0A2G9H212</accession>
<dbReference type="PANTHER" id="PTHR19338:SF66">
    <property type="entry name" value="NB-ARC DOMAIN-CONTAINING PROTEIN"/>
    <property type="match status" value="1"/>
</dbReference>
<dbReference type="CDD" id="cd14798">
    <property type="entry name" value="RX-CC_like"/>
    <property type="match status" value="1"/>
</dbReference>
<dbReference type="InterPro" id="IPR038005">
    <property type="entry name" value="RX-like_CC"/>
</dbReference>
<dbReference type="GO" id="GO:0005524">
    <property type="term" value="F:ATP binding"/>
    <property type="evidence" value="ECO:0007669"/>
    <property type="project" value="UniProtKB-KW"/>
</dbReference>
<feature type="domain" description="NB-ARC" evidence="7">
    <location>
        <begin position="160"/>
        <end position="325"/>
    </location>
</feature>
<dbReference type="InterPro" id="IPR027417">
    <property type="entry name" value="P-loop_NTPase"/>
</dbReference>
<dbReference type="SUPFAM" id="SSF52540">
    <property type="entry name" value="P-loop containing nucleoside triphosphate hydrolases"/>
    <property type="match status" value="1"/>
</dbReference>
<dbReference type="EMBL" id="NKXS01002915">
    <property type="protein sequence ID" value="PIN11564.1"/>
    <property type="molecule type" value="Genomic_DNA"/>
</dbReference>
<evidence type="ECO:0000259" key="7">
    <source>
        <dbReference type="Pfam" id="PF00931"/>
    </source>
</evidence>
<keyword evidence="4" id="KW-0547">Nucleotide-binding</keyword>
<evidence type="ECO:0000256" key="1">
    <source>
        <dbReference type="ARBA" id="ARBA00008894"/>
    </source>
</evidence>
<name>A0A2G9H212_9LAMI</name>
<dbReference type="FunFam" id="3.40.50.300:FF:001091">
    <property type="entry name" value="Probable disease resistance protein At1g61300"/>
    <property type="match status" value="1"/>
</dbReference>
<dbReference type="Gene3D" id="3.40.50.300">
    <property type="entry name" value="P-loop containing nucleotide triphosphate hydrolases"/>
    <property type="match status" value="1"/>
</dbReference>
<dbReference type="PRINTS" id="PR00364">
    <property type="entry name" value="DISEASERSIST"/>
</dbReference>
<sequence>MAEAVVSVTLQILGDLLLQEAKFLCDVGSEVKETQAQLQELKCLLEDAEAKQHKSKSVRNWITEIKDLARKAEDIIETYAVQVSYSREMGFKHLLKIFSCVCLNGGFLLHNIGSEILRIKAEIARVNIIEGESSTEDQNQRWKRQTYANFEMEDCFVGKEDELKQLVNLILDDKQDRVITVWGMGGIGKTTICRKVYNHVEIKRLFESFAWVCITQKCQIRSVLEDVLKQLTPQKREKIMNLSNTELIDQLCMIQKVKRCMIVIDDLWEINHWKCLKHSFVVKGLNSKILITTRKQCVAEVGFGFKLGLLNVDDGWELLKKKAFSHGRDPG</sequence>
<evidence type="ECO:0000259" key="8">
    <source>
        <dbReference type="Pfam" id="PF18052"/>
    </source>
</evidence>